<dbReference type="Gene3D" id="1.10.1740.10">
    <property type="match status" value="1"/>
</dbReference>
<sequence length="190" mass="22599">MAMKPIKGETELIRRLKNPKLKNKAFKDLLDVHQERLYWYIRKIVLTHDNANDVLQNTFIRVYKGIQDFKENSALHTWMFRIAYNECIRFLEKNKIKSAFNQNDGNSDYLKNLTQDSYFDGEEIQLKLHAIISRLSEKQQRVFQMKYFDDLSFHEISEILDVSENTLKSSYYSAVKTIEKEIVCDTIQTN</sequence>
<reference evidence="7 8" key="1">
    <citation type="submission" date="2018-05" db="EMBL/GenBank/DDBJ databases">
        <title>Genomic Encyclopedia of Archaeal and Bacterial Type Strains, Phase II (KMG-II): from individual species to whole genera.</title>
        <authorList>
            <person name="Goeker M."/>
        </authorList>
    </citation>
    <scope>NUCLEOTIDE SEQUENCE [LARGE SCALE GENOMIC DNA]</scope>
    <source>
        <strain evidence="7 8">DSM 23514</strain>
    </source>
</reference>
<dbReference type="GO" id="GO:0003677">
    <property type="term" value="F:DNA binding"/>
    <property type="evidence" value="ECO:0007669"/>
    <property type="project" value="InterPro"/>
</dbReference>
<dbReference type="PANTHER" id="PTHR43133:SF51">
    <property type="entry name" value="RNA POLYMERASE SIGMA FACTOR"/>
    <property type="match status" value="1"/>
</dbReference>
<evidence type="ECO:0000259" key="5">
    <source>
        <dbReference type="Pfam" id="PF04542"/>
    </source>
</evidence>
<dbReference type="SUPFAM" id="SSF88659">
    <property type="entry name" value="Sigma3 and sigma4 domains of RNA polymerase sigma factors"/>
    <property type="match status" value="1"/>
</dbReference>
<proteinExistence type="inferred from homology"/>
<keyword evidence="3" id="KW-0731">Sigma factor</keyword>
<protein>
    <submittedName>
        <fullName evidence="7">RNA polymerase sigma-70 factor (ECF subfamily)</fullName>
    </submittedName>
</protein>
<gene>
    <name evidence="7" type="ORF">LX92_00588</name>
</gene>
<dbReference type="SUPFAM" id="SSF88946">
    <property type="entry name" value="Sigma2 domain of RNA polymerase sigma factors"/>
    <property type="match status" value="1"/>
</dbReference>
<keyword evidence="4" id="KW-0804">Transcription</keyword>
<comment type="caution">
    <text evidence="7">The sequence shown here is derived from an EMBL/GenBank/DDBJ whole genome shotgun (WGS) entry which is preliminary data.</text>
</comment>
<dbReference type="Pfam" id="PF04542">
    <property type="entry name" value="Sigma70_r2"/>
    <property type="match status" value="1"/>
</dbReference>
<dbReference type="NCBIfam" id="TIGR02937">
    <property type="entry name" value="sigma70-ECF"/>
    <property type="match status" value="1"/>
</dbReference>
<dbReference type="PANTHER" id="PTHR43133">
    <property type="entry name" value="RNA POLYMERASE ECF-TYPE SIGMA FACTO"/>
    <property type="match status" value="1"/>
</dbReference>
<evidence type="ECO:0000313" key="7">
    <source>
        <dbReference type="EMBL" id="PWK25844.1"/>
    </source>
</evidence>
<accession>A0A316E609</accession>
<dbReference type="Proteomes" id="UP000245667">
    <property type="component" value="Unassembled WGS sequence"/>
</dbReference>
<dbReference type="CDD" id="cd06171">
    <property type="entry name" value="Sigma70_r4"/>
    <property type="match status" value="1"/>
</dbReference>
<dbReference type="Gene3D" id="1.10.10.10">
    <property type="entry name" value="Winged helix-like DNA-binding domain superfamily/Winged helix DNA-binding domain"/>
    <property type="match status" value="1"/>
</dbReference>
<dbReference type="InterPro" id="IPR013324">
    <property type="entry name" value="RNA_pol_sigma_r3/r4-like"/>
</dbReference>
<dbReference type="GO" id="GO:0016987">
    <property type="term" value="F:sigma factor activity"/>
    <property type="evidence" value="ECO:0007669"/>
    <property type="project" value="UniProtKB-KW"/>
</dbReference>
<feature type="domain" description="RNA polymerase sigma factor 70 region 4 type 2" evidence="6">
    <location>
        <begin position="126"/>
        <end position="177"/>
    </location>
</feature>
<evidence type="ECO:0000256" key="2">
    <source>
        <dbReference type="ARBA" id="ARBA00023015"/>
    </source>
</evidence>
<dbReference type="InterPro" id="IPR013249">
    <property type="entry name" value="RNA_pol_sigma70_r4_t2"/>
</dbReference>
<dbReference type="InterPro" id="IPR013325">
    <property type="entry name" value="RNA_pol_sigma_r2"/>
</dbReference>
<dbReference type="AlphaFoldDB" id="A0A316E609"/>
<dbReference type="InterPro" id="IPR014284">
    <property type="entry name" value="RNA_pol_sigma-70_dom"/>
</dbReference>
<dbReference type="InterPro" id="IPR007627">
    <property type="entry name" value="RNA_pol_sigma70_r2"/>
</dbReference>
<organism evidence="7 8">
    <name type="scientific">Maribacter polysiphoniae</name>
    <dbReference type="NCBI Taxonomy" id="429344"/>
    <lineage>
        <taxon>Bacteria</taxon>
        <taxon>Pseudomonadati</taxon>
        <taxon>Bacteroidota</taxon>
        <taxon>Flavobacteriia</taxon>
        <taxon>Flavobacteriales</taxon>
        <taxon>Flavobacteriaceae</taxon>
        <taxon>Maribacter</taxon>
    </lineage>
</organism>
<dbReference type="InterPro" id="IPR039425">
    <property type="entry name" value="RNA_pol_sigma-70-like"/>
</dbReference>
<evidence type="ECO:0000256" key="1">
    <source>
        <dbReference type="ARBA" id="ARBA00010641"/>
    </source>
</evidence>
<dbReference type="GO" id="GO:0006352">
    <property type="term" value="P:DNA-templated transcription initiation"/>
    <property type="evidence" value="ECO:0007669"/>
    <property type="project" value="InterPro"/>
</dbReference>
<evidence type="ECO:0000259" key="6">
    <source>
        <dbReference type="Pfam" id="PF08281"/>
    </source>
</evidence>
<evidence type="ECO:0000256" key="4">
    <source>
        <dbReference type="ARBA" id="ARBA00023163"/>
    </source>
</evidence>
<dbReference type="EMBL" id="QGGQ01000001">
    <property type="protein sequence ID" value="PWK25844.1"/>
    <property type="molecule type" value="Genomic_DNA"/>
</dbReference>
<dbReference type="InterPro" id="IPR036388">
    <property type="entry name" value="WH-like_DNA-bd_sf"/>
</dbReference>
<comment type="similarity">
    <text evidence="1">Belongs to the sigma-70 factor family. ECF subfamily.</text>
</comment>
<evidence type="ECO:0000313" key="8">
    <source>
        <dbReference type="Proteomes" id="UP000245667"/>
    </source>
</evidence>
<dbReference type="RefSeq" id="WP_223308316.1">
    <property type="nucleotide sequence ID" value="NZ_JACWLN010000002.1"/>
</dbReference>
<feature type="domain" description="RNA polymerase sigma-70 region 2" evidence="5">
    <location>
        <begin position="32"/>
        <end position="95"/>
    </location>
</feature>
<dbReference type="Pfam" id="PF08281">
    <property type="entry name" value="Sigma70_r4_2"/>
    <property type="match status" value="1"/>
</dbReference>
<name>A0A316E609_9FLAO</name>
<evidence type="ECO:0000256" key="3">
    <source>
        <dbReference type="ARBA" id="ARBA00023082"/>
    </source>
</evidence>
<keyword evidence="2" id="KW-0805">Transcription regulation</keyword>